<dbReference type="Proteomes" id="UP001327560">
    <property type="component" value="Chromosome 9"/>
</dbReference>
<dbReference type="AlphaFoldDB" id="A0AAQ3QSM5"/>
<dbReference type="EMBL" id="CP136898">
    <property type="protein sequence ID" value="WOL19858.1"/>
    <property type="molecule type" value="Genomic_DNA"/>
</dbReference>
<evidence type="ECO:0000313" key="3">
    <source>
        <dbReference type="Proteomes" id="UP001327560"/>
    </source>
</evidence>
<evidence type="ECO:0000313" key="2">
    <source>
        <dbReference type="EMBL" id="WOL19858.1"/>
    </source>
</evidence>
<organism evidence="2 3">
    <name type="scientific">Canna indica</name>
    <name type="common">Indian-shot</name>
    <dbReference type="NCBI Taxonomy" id="4628"/>
    <lineage>
        <taxon>Eukaryota</taxon>
        <taxon>Viridiplantae</taxon>
        <taxon>Streptophyta</taxon>
        <taxon>Embryophyta</taxon>
        <taxon>Tracheophyta</taxon>
        <taxon>Spermatophyta</taxon>
        <taxon>Magnoliopsida</taxon>
        <taxon>Liliopsida</taxon>
        <taxon>Zingiberales</taxon>
        <taxon>Cannaceae</taxon>
        <taxon>Canna</taxon>
    </lineage>
</organism>
<sequence length="328" mass="37163">MDWVDLPRKIKILALHLKEKMVFLVDDTQCAFLAGRSTHDCFMAANELIHHCKRTDESAVLVNGAVGKWFRHKRGPMQGDSLSPYLFLLIMDIFVWLTNRANREGMISGIDPGGGRQITNLEFADDFMIFTKGSESDLQNIDLLLKAFELMTGLKVNLNKSEVIHVLNNTTETTIVAEYLGCKGSSESKSSLLVCWEDVTTLRHNGSLRILDLDMHNIARLGKWWWGMASGAVVVWSHIVKNSYFNRKPWQANHCTTSWSHVWKGIYGAKLMFSMGMETTIGMGDTTLFWFDKWASNQCLADVFPNLFSACKLKHGCVAQFININTEE</sequence>
<proteinExistence type="predicted"/>
<dbReference type="SUPFAM" id="SSF56672">
    <property type="entry name" value="DNA/RNA polymerases"/>
    <property type="match status" value="1"/>
</dbReference>
<dbReference type="InterPro" id="IPR000477">
    <property type="entry name" value="RT_dom"/>
</dbReference>
<dbReference type="InterPro" id="IPR052343">
    <property type="entry name" value="Retrotransposon-Effector_Assoc"/>
</dbReference>
<gene>
    <name evidence="2" type="ORF">Cni_G28660</name>
</gene>
<name>A0AAQ3QSM5_9LILI</name>
<dbReference type="PANTHER" id="PTHR46890">
    <property type="entry name" value="NON-LTR RETROLELEMENT REVERSE TRANSCRIPTASE-LIKE PROTEIN-RELATED"/>
    <property type="match status" value="1"/>
</dbReference>
<reference evidence="2 3" key="1">
    <citation type="submission" date="2023-10" db="EMBL/GenBank/DDBJ databases">
        <title>Chromosome-scale genome assembly provides insights into flower coloration mechanisms of Canna indica.</title>
        <authorList>
            <person name="Li C."/>
        </authorList>
    </citation>
    <scope>NUCLEOTIDE SEQUENCE [LARGE SCALE GENOMIC DNA]</scope>
    <source>
        <tissue evidence="2">Flower</tissue>
    </source>
</reference>
<dbReference type="Pfam" id="PF00078">
    <property type="entry name" value="RVT_1"/>
    <property type="match status" value="1"/>
</dbReference>
<dbReference type="PROSITE" id="PS50878">
    <property type="entry name" value="RT_POL"/>
    <property type="match status" value="1"/>
</dbReference>
<accession>A0AAQ3QSM5</accession>
<keyword evidence="3" id="KW-1185">Reference proteome</keyword>
<evidence type="ECO:0000259" key="1">
    <source>
        <dbReference type="PROSITE" id="PS50878"/>
    </source>
</evidence>
<feature type="domain" description="Reverse transcriptase" evidence="1">
    <location>
        <begin position="1"/>
        <end position="184"/>
    </location>
</feature>
<protein>
    <submittedName>
        <fullName evidence="2">LINE-1 retrotransposable element ORF2 protein</fullName>
    </submittedName>
</protein>
<dbReference type="PANTHER" id="PTHR46890:SF48">
    <property type="entry name" value="RNA-DIRECTED DNA POLYMERASE"/>
    <property type="match status" value="1"/>
</dbReference>
<dbReference type="InterPro" id="IPR043502">
    <property type="entry name" value="DNA/RNA_pol_sf"/>
</dbReference>